<dbReference type="EMBL" id="JACKTY010000039">
    <property type="protein sequence ID" value="MCV7229041.1"/>
    <property type="molecule type" value="Genomic_DNA"/>
</dbReference>
<dbReference type="Pfam" id="PF00171">
    <property type="entry name" value="Aldedh"/>
    <property type="match status" value="1"/>
</dbReference>
<gene>
    <name evidence="7" type="ORF">H7J73_23785</name>
</gene>
<evidence type="ECO:0000256" key="2">
    <source>
        <dbReference type="ARBA" id="ARBA00023002"/>
    </source>
</evidence>
<dbReference type="InterPro" id="IPR016163">
    <property type="entry name" value="Ald_DH_C"/>
</dbReference>
<dbReference type="InterPro" id="IPR015590">
    <property type="entry name" value="Aldehyde_DH_dom"/>
</dbReference>
<evidence type="ECO:0000313" key="7">
    <source>
        <dbReference type="EMBL" id="MCV7229041.1"/>
    </source>
</evidence>
<evidence type="ECO:0000259" key="6">
    <source>
        <dbReference type="Pfam" id="PF00171"/>
    </source>
</evidence>
<dbReference type="Proteomes" id="UP001526201">
    <property type="component" value="Unassembled WGS sequence"/>
</dbReference>
<protein>
    <submittedName>
        <fullName evidence="7">Aldehyde dehydrogenase family protein</fullName>
    </submittedName>
</protein>
<sequence>MTTTTAAPGTPTDSFRPGAIFVDGQFITSDGEPLPVTDKATGEVIGTTASATIAEVDRAVAGAVAAQRDWHATPATERAAILRRAGALLDAATPRFRDVLVREGGATGPKALGEIGASVIEFYQAAELATTPLGEVIPSGQRGRVNLVERVPVGVVGLITAWNAPLHIALRVLAPAIALGNAVALKPAPETPFVGGLMIAEILAQAGLPAGVVQVLPGAEAGPALVNHPDVQMIHFTGSEPTGILINVAAAPLLKRVALELGGNNASIVLSDADLDLAAQCGATSSFGHQGQVCIATGRHIVLADVAEAYIARLVEHARALTVGDPFVSDVDLGPMLSTRQADRALEMVSHSVEMGARVVEGGTADGVFLRPTVVTDVAPGMALHDEEVFAPIAPITVVDTVEQALEIVNGTRFGLSTAVFGRDLDNAWAVADRVRSGMVHVNDGSAMHESHVPFGGTAASGLGDDLGGRANIDLLTERRWTSLQRNTSPPR</sequence>
<dbReference type="Gene3D" id="3.40.605.10">
    <property type="entry name" value="Aldehyde Dehydrogenase, Chain A, domain 1"/>
    <property type="match status" value="1"/>
</dbReference>
<evidence type="ECO:0000256" key="5">
    <source>
        <dbReference type="RuleBase" id="RU003345"/>
    </source>
</evidence>
<dbReference type="InterPro" id="IPR029510">
    <property type="entry name" value="Ald_DH_CS_GLU"/>
</dbReference>
<organism evidence="7 8">
    <name type="scientific">Mycolicibacterium komossense</name>
    <dbReference type="NCBI Taxonomy" id="1779"/>
    <lineage>
        <taxon>Bacteria</taxon>
        <taxon>Bacillati</taxon>
        <taxon>Actinomycetota</taxon>
        <taxon>Actinomycetes</taxon>
        <taxon>Mycobacteriales</taxon>
        <taxon>Mycobacteriaceae</taxon>
        <taxon>Mycolicibacterium</taxon>
    </lineage>
</organism>
<evidence type="ECO:0000256" key="4">
    <source>
        <dbReference type="PROSITE-ProRule" id="PRU10007"/>
    </source>
</evidence>
<proteinExistence type="inferred from homology"/>
<dbReference type="RefSeq" id="WP_264070239.1">
    <property type="nucleotide sequence ID" value="NZ_JACKTY010000039.1"/>
</dbReference>
<dbReference type="Gene3D" id="3.40.309.10">
    <property type="entry name" value="Aldehyde Dehydrogenase, Chain A, domain 2"/>
    <property type="match status" value="1"/>
</dbReference>
<keyword evidence="3" id="KW-0520">NAD</keyword>
<evidence type="ECO:0000256" key="3">
    <source>
        <dbReference type="ARBA" id="ARBA00023027"/>
    </source>
</evidence>
<keyword evidence="2 5" id="KW-0560">Oxidoreductase</keyword>
<accession>A0ABT3CHQ3</accession>
<dbReference type="InterPro" id="IPR016160">
    <property type="entry name" value="Ald_DH_CS_CYS"/>
</dbReference>
<keyword evidence="8" id="KW-1185">Reference proteome</keyword>
<dbReference type="PROSITE" id="PS00687">
    <property type="entry name" value="ALDEHYDE_DEHYDR_GLU"/>
    <property type="match status" value="1"/>
</dbReference>
<comment type="caution">
    <text evidence="7">The sequence shown here is derived from an EMBL/GenBank/DDBJ whole genome shotgun (WGS) entry which is preliminary data.</text>
</comment>
<dbReference type="SUPFAM" id="SSF53720">
    <property type="entry name" value="ALDH-like"/>
    <property type="match status" value="1"/>
</dbReference>
<comment type="similarity">
    <text evidence="1 5">Belongs to the aldehyde dehydrogenase family.</text>
</comment>
<dbReference type="PROSITE" id="PS00070">
    <property type="entry name" value="ALDEHYDE_DEHYDR_CYS"/>
    <property type="match status" value="1"/>
</dbReference>
<evidence type="ECO:0000256" key="1">
    <source>
        <dbReference type="ARBA" id="ARBA00009986"/>
    </source>
</evidence>
<feature type="active site" evidence="4">
    <location>
        <position position="260"/>
    </location>
</feature>
<reference evidence="7 8" key="1">
    <citation type="journal article" date="2022" name="BMC Genomics">
        <title>Comparative genome analysis of mycobacteria focusing on tRNA and non-coding RNA.</title>
        <authorList>
            <person name="Behra P.R.K."/>
            <person name="Pettersson B.M.F."/>
            <person name="Ramesh M."/>
            <person name="Das S."/>
            <person name="Dasgupta S."/>
            <person name="Kirsebom L.A."/>
        </authorList>
    </citation>
    <scope>NUCLEOTIDE SEQUENCE [LARGE SCALE GENOMIC DNA]</scope>
    <source>
        <strain evidence="7 8">DSM 44078</strain>
    </source>
</reference>
<dbReference type="PANTHER" id="PTHR42986">
    <property type="entry name" value="BENZALDEHYDE DEHYDROGENASE YFMT"/>
    <property type="match status" value="1"/>
</dbReference>
<name>A0ABT3CHQ3_9MYCO</name>
<evidence type="ECO:0000313" key="8">
    <source>
        <dbReference type="Proteomes" id="UP001526201"/>
    </source>
</evidence>
<dbReference type="InterPro" id="IPR016162">
    <property type="entry name" value="Ald_DH_N"/>
</dbReference>
<feature type="domain" description="Aldehyde dehydrogenase" evidence="6">
    <location>
        <begin position="27"/>
        <end position="480"/>
    </location>
</feature>
<dbReference type="InterPro" id="IPR016161">
    <property type="entry name" value="Ald_DH/histidinol_DH"/>
</dbReference>
<dbReference type="PANTHER" id="PTHR42986:SF1">
    <property type="entry name" value="BENZALDEHYDE DEHYDROGENASE YFMT"/>
    <property type="match status" value="1"/>
</dbReference>